<evidence type="ECO:0000313" key="2">
    <source>
        <dbReference type="EMBL" id="VTR30418.1"/>
    </source>
</evidence>
<dbReference type="EMBL" id="CABEEZ010000067">
    <property type="protein sequence ID" value="VTR30418.1"/>
    <property type="molecule type" value="Genomic_DNA"/>
</dbReference>
<accession>A0A4V6KNC4</accession>
<organism evidence="2">
    <name type="scientific">Serratia fonticola</name>
    <dbReference type="NCBI Taxonomy" id="47917"/>
    <lineage>
        <taxon>Bacteria</taxon>
        <taxon>Pseudomonadati</taxon>
        <taxon>Pseudomonadota</taxon>
        <taxon>Gammaproteobacteria</taxon>
        <taxon>Enterobacterales</taxon>
        <taxon>Yersiniaceae</taxon>
        <taxon>Serratia</taxon>
    </lineage>
</organism>
<protein>
    <submittedName>
        <fullName evidence="2">Uncharacterized protein</fullName>
    </submittedName>
</protein>
<reference evidence="2" key="1">
    <citation type="submission" date="2019-05" db="EMBL/GenBank/DDBJ databases">
        <authorList>
            <consortium name="Pathogen Informatics"/>
        </authorList>
    </citation>
    <scope>NUCLEOTIDE SEQUENCE [LARGE SCALE GENOMIC DNA]</scope>
    <source>
        <strain evidence="2">NCTC12965</strain>
    </source>
</reference>
<proteinExistence type="predicted"/>
<feature type="signal peptide" evidence="1">
    <location>
        <begin position="1"/>
        <end position="21"/>
    </location>
</feature>
<evidence type="ECO:0000256" key="1">
    <source>
        <dbReference type="SAM" id="SignalP"/>
    </source>
</evidence>
<keyword evidence="1" id="KW-0732">Signal</keyword>
<feature type="chain" id="PRO_5020847834" evidence="1">
    <location>
        <begin position="22"/>
        <end position="43"/>
    </location>
</feature>
<dbReference type="AlphaFoldDB" id="A0A4V6KNC4"/>
<name>A0A4V6KNC4_SERFO</name>
<sequence>MFLKIGVSMAAAVLISAPAFAQFPAGYPAIIKRLSMRRKKKAR</sequence>
<gene>
    <name evidence="2" type="ORF">NCTC12965_03063</name>
</gene>